<protein>
    <submittedName>
        <fullName evidence="3">2,3-bisphosphoglycerate-dependent phosphoglycerate mutase</fullName>
        <ecNumber evidence="3">5.4.2.-</ecNumber>
    </submittedName>
</protein>
<dbReference type="PANTHER" id="PTHR48100">
    <property type="entry name" value="BROAD-SPECIFICITY PHOSPHATASE YOR283W-RELATED"/>
    <property type="match status" value="1"/>
</dbReference>
<proteinExistence type="predicted"/>
<dbReference type="OrthoDB" id="304253at2157"/>
<dbReference type="InterPro" id="IPR050275">
    <property type="entry name" value="PGM_Phosphatase"/>
</dbReference>
<dbReference type="GO" id="GO:0016853">
    <property type="term" value="F:isomerase activity"/>
    <property type="evidence" value="ECO:0007669"/>
    <property type="project" value="UniProtKB-KW"/>
</dbReference>
<feature type="active site" description="Tele-phosphohistidine intermediate" evidence="1">
    <location>
        <position position="9"/>
    </location>
</feature>
<dbReference type="GO" id="GO:0005737">
    <property type="term" value="C:cytoplasm"/>
    <property type="evidence" value="ECO:0007669"/>
    <property type="project" value="TreeGrafter"/>
</dbReference>
<gene>
    <name evidence="3" type="primary">gpmB</name>
    <name evidence="3" type="ORF">NVIE_027510</name>
</gene>
<dbReference type="EC" id="5.4.2.-" evidence="3"/>
<dbReference type="InterPro" id="IPR013078">
    <property type="entry name" value="His_Pase_superF_clade-1"/>
</dbReference>
<accession>A0A060HNI8</accession>
<sequence>MPLVIFMRHGQADNNVNRILVGRHIESHLTEQGRKQVEYAAKDLKSVQIDRVVVSPVIRAVETAEIVCKEVGASYEIDERLYEIELGKLVGMNFDEVVSKYGNLFLKFYDEHDPALESFGVESFTSVKKRVKSLLEEAAEKHVDRNILCVTHLDPIKAAISTILDLNPEALYRWHIRNASMTILRQDERQYSLSGVNVMSMHRYPHE</sequence>
<dbReference type="PANTHER" id="PTHR48100:SF1">
    <property type="entry name" value="HISTIDINE PHOSPHATASE FAMILY PROTEIN-RELATED"/>
    <property type="match status" value="1"/>
</dbReference>
<dbReference type="STRING" id="926571.NVIE_027510"/>
<feature type="binding site" evidence="2">
    <location>
        <position position="59"/>
    </location>
    <ligand>
        <name>substrate</name>
    </ligand>
</feature>
<dbReference type="HOGENOM" id="CLU_033323_9_3_2"/>
<feature type="binding site" evidence="2">
    <location>
        <begin position="8"/>
        <end position="15"/>
    </location>
    <ligand>
        <name>substrate</name>
    </ligand>
</feature>
<dbReference type="GO" id="GO:0016791">
    <property type="term" value="F:phosphatase activity"/>
    <property type="evidence" value="ECO:0007669"/>
    <property type="project" value="TreeGrafter"/>
</dbReference>
<dbReference type="Pfam" id="PF00300">
    <property type="entry name" value="His_Phos_1"/>
    <property type="match status" value="1"/>
</dbReference>
<evidence type="ECO:0000313" key="3">
    <source>
        <dbReference type="EMBL" id="AIC17028.1"/>
    </source>
</evidence>
<dbReference type="CDD" id="cd07067">
    <property type="entry name" value="HP_PGM_like"/>
    <property type="match status" value="1"/>
</dbReference>
<keyword evidence="4" id="KW-1185">Reference proteome</keyword>
<feature type="active site" description="Proton donor/acceptor" evidence="1">
    <location>
        <position position="83"/>
    </location>
</feature>
<dbReference type="RefSeq" id="WP_144239746.1">
    <property type="nucleotide sequence ID" value="NZ_CP007536.1"/>
</dbReference>
<keyword evidence="3" id="KW-0413">Isomerase</keyword>
<dbReference type="Proteomes" id="UP000027093">
    <property type="component" value="Chromosome"/>
</dbReference>
<dbReference type="GeneID" id="74947990"/>
<evidence type="ECO:0000256" key="2">
    <source>
        <dbReference type="PIRSR" id="PIRSR613078-2"/>
    </source>
</evidence>
<evidence type="ECO:0000313" key="4">
    <source>
        <dbReference type="Proteomes" id="UP000027093"/>
    </source>
</evidence>
<dbReference type="AlphaFoldDB" id="A0A060HNI8"/>
<dbReference type="InterPro" id="IPR029033">
    <property type="entry name" value="His_PPase_superfam"/>
</dbReference>
<dbReference type="EMBL" id="CP007536">
    <property type="protein sequence ID" value="AIC17028.1"/>
    <property type="molecule type" value="Genomic_DNA"/>
</dbReference>
<name>A0A060HNI8_9ARCH</name>
<dbReference type="KEGG" id="nvn:NVIE_027510"/>
<evidence type="ECO:0000256" key="1">
    <source>
        <dbReference type="PIRSR" id="PIRSR613078-1"/>
    </source>
</evidence>
<dbReference type="SMART" id="SM00855">
    <property type="entry name" value="PGAM"/>
    <property type="match status" value="1"/>
</dbReference>
<dbReference type="Gene3D" id="3.40.50.1240">
    <property type="entry name" value="Phosphoglycerate mutase-like"/>
    <property type="match status" value="1"/>
</dbReference>
<reference evidence="3 4" key="1">
    <citation type="journal article" date="2014" name="Int. J. Syst. Evol. Microbiol.">
        <title>Nitrososphaera viennensis gen. nov., sp. nov., an aerobic and mesophilic, ammonia-oxidizing archaeon from soil and a member of the archaeal phylum Thaumarchaeota.</title>
        <authorList>
            <person name="Stieglmeier M."/>
            <person name="Klingl A."/>
            <person name="Alves R.J."/>
            <person name="Rittmann S.K."/>
            <person name="Melcher M."/>
            <person name="Leisch N."/>
            <person name="Schleper C."/>
        </authorList>
    </citation>
    <scope>NUCLEOTIDE SEQUENCE [LARGE SCALE GENOMIC DNA]</scope>
    <source>
        <strain evidence="3">EN76</strain>
    </source>
</reference>
<organism evidence="3 4">
    <name type="scientific">Nitrososphaera viennensis EN76</name>
    <dbReference type="NCBI Taxonomy" id="926571"/>
    <lineage>
        <taxon>Archaea</taxon>
        <taxon>Nitrososphaerota</taxon>
        <taxon>Nitrososphaeria</taxon>
        <taxon>Nitrososphaerales</taxon>
        <taxon>Nitrososphaeraceae</taxon>
        <taxon>Nitrososphaera</taxon>
    </lineage>
</organism>
<dbReference type="SUPFAM" id="SSF53254">
    <property type="entry name" value="Phosphoglycerate mutase-like"/>
    <property type="match status" value="1"/>
</dbReference>